<dbReference type="Pfam" id="PF04304">
    <property type="entry name" value="DUF454"/>
    <property type="match status" value="1"/>
</dbReference>
<evidence type="ECO:0000256" key="2">
    <source>
        <dbReference type="SAM" id="Phobius"/>
    </source>
</evidence>
<keyword evidence="1" id="KW-0997">Cell inner membrane</keyword>
<dbReference type="PANTHER" id="PTHR35813:SF1">
    <property type="entry name" value="INNER MEMBRANE PROTEIN YBAN"/>
    <property type="match status" value="1"/>
</dbReference>
<protein>
    <recommendedName>
        <fullName evidence="1">Inner membrane protein</fullName>
    </recommendedName>
</protein>
<dbReference type="PANTHER" id="PTHR35813">
    <property type="entry name" value="INNER MEMBRANE PROTEIN YBAN"/>
    <property type="match status" value="1"/>
</dbReference>
<evidence type="ECO:0000313" key="6">
    <source>
        <dbReference type="Proteomes" id="UP000236449"/>
    </source>
</evidence>
<dbReference type="EMBL" id="POSM01000042">
    <property type="protein sequence ID" value="PNH97552.1"/>
    <property type="molecule type" value="Genomic_DNA"/>
</dbReference>
<dbReference type="Proteomes" id="UP000236449">
    <property type="component" value="Unassembled WGS sequence"/>
</dbReference>
<keyword evidence="2" id="KW-0812">Transmembrane</keyword>
<accession>A0A2J8HAE1</accession>
<reference evidence="6 7" key="1">
    <citation type="submission" date="2018-01" db="EMBL/GenBank/DDBJ databases">
        <title>Draft genome sequences of six Vibrio diazotrophicus strains isolated from deep-sea sediments of the Baltic Sea.</title>
        <authorList>
            <person name="Castillo D."/>
            <person name="Vandieken V."/>
            <person name="Chiang O."/>
            <person name="Middelboe M."/>
        </authorList>
    </citation>
    <scope>NUCLEOTIDE SEQUENCE [LARGE SCALE GENOMIC DNA]</scope>
    <source>
        <strain evidence="4 6">60.27F</strain>
        <strain evidence="3 7">65.10M</strain>
    </source>
</reference>
<evidence type="ECO:0000313" key="8">
    <source>
        <dbReference type="Proteomes" id="UP000248729"/>
    </source>
</evidence>
<dbReference type="OrthoDB" id="9816293at2"/>
<dbReference type="EMBL" id="QLTR01000022">
    <property type="protein sequence ID" value="RAS60484.1"/>
    <property type="molecule type" value="Genomic_DNA"/>
</dbReference>
<evidence type="ECO:0000313" key="3">
    <source>
        <dbReference type="EMBL" id="PNH97552.1"/>
    </source>
</evidence>
<feature type="transmembrane region" description="Helical" evidence="2">
    <location>
        <begin position="7"/>
        <end position="24"/>
    </location>
</feature>
<sequence>MIRRYTYLSIGLIATVFGMVGVFLPLLPTVPFVLLALYCFSVSSPRFQRWLLANRLLGPTLRNIKENLGLTIQEKIRVLVLVWVSILATAFGLLSDRPSAQVTLIAIALIETYVIVKYKTRFEASEGQS</sequence>
<evidence type="ECO:0000313" key="7">
    <source>
        <dbReference type="Proteomes" id="UP000236547"/>
    </source>
</evidence>
<keyword evidence="1 2" id="KW-0472">Membrane</keyword>
<comment type="subcellular location">
    <subcellularLocation>
        <location evidence="1">Cell inner membrane</location>
        <topology evidence="1">Multi-pass membrane protein</topology>
    </subcellularLocation>
</comment>
<dbReference type="GO" id="GO:0005886">
    <property type="term" value="C:plasma membrane"/>
    <property type="evidence" value="ECO:0007669"/>
    <property type="project" value="UniProtKB-SubCell"/>
</dbReference>
<organism evidence="4 6">
    <name type="scientific">Vibrio diazotrophicus</name>
    <dbReference type="NCBI Taxonomy" id="685"/>
    <lineage>
        <taxon>Bacteria</taxon>
        <taxon>Pseudomonadati</taxon>
        <taxon>Pseudomonadota</taxon>
        <taxon>Gammaproteobacteria</taxon>
        <taxon>Vibrionales</taxon>
        <taxon>Vibrionaceae</taxon>
        <taxon>Vibrio</taxon>
    </lineage>
</organism>
<dbReference type="AlphaFoldDB" id="A0A2J8HAE1"/>
<evidence type="ECO:0000256" key="1">
    <source>
        <dbReference type="PIRNR" id="PIRNR016789"/>
    </source>
</evidence>
<name>A0A2J8HAE1_VIBDI</name>
<comment type="caution">
    <text evidence="4">The sequence shown here is derived from an EMBL/GenBank/DDBJ whole genome shotgun (WGS) entry which is preliminary data.</text>
</comment>
<proteinExistence type="predicted"/>
<dbReference type="InterPro" id="IPR007401">
    <property type="entry name" value="DUF454"/>
</dbReference>
<feature type="transmembrane region" description="Helical" evidence="2">
    <location>
        <begin position="76"/>
        <end position="94"/>
    </location>
</feature>
<evidence type="ECO:0000313" key="5">
    <source>
        <dbReference type="EMBL" id="RAS60484.1"/>
    </source>
</evidence>
<keyword evidence="7" id="KW-1185">Reference proteome</keyword>
<keyword evidence="1" id="KW-1003">Cell membrane</keyword>
<keyword evidence="2" id="KW-1133">Transmembrane helix</keyword>
<dbReference type="RefSeq" id="WP_102964133.1">
    <property type="nucleotide sequence ID" value="NZ_JBJKCE010000001.1"/>
</dbReference>
<reference evidence="5 8" key="2">
    <citation type="submission" date="2018-06" db="EMBL/GenBank/DDBJ databases">
        <title>Freshwater and sediment microbial communities from various areas in North America, analyzing microbe dynamics in response to fracking.</title>
        <authorList>
            <person name="Lamendella R."/>
        </authorList>
    </citation>
    <scope>NUCLEOTIDE SEQUENCE [LARGE SCALE GENOMIC DNA]</scope>
    <source>
        <strain evidence="5 8">99A</strain>
    </source>
</reference>
<dbReference type="Proteomes" id="UP000236547">
    <property type="component" value="Unassembled WGS sequence"/>
</dbReference>
<evidence type="ECO:0000313" key="4">
    <source>
        <dbReference type="EMBL" id="PNI02934.1"/>
    </source>
</evidence>
<dbReference type="EMBL" id="POSK01000013">
    <property type="protein sequence ID" value="PNI02934.1"/>
    <property type="molecule type" value="Genomic_DNA"/>
</dbReference>
<gene>
    <name evidence="4" type="ORF">C1N32_17400</name>
    <name evidence="3" type="ORF">C1O25_20145</name>
    <name evidence="5" type="ORF">DET48_12246</name>
</gene>
<dbReference type="PIRSF" id="PIRSF016789">
    <property type="entry name" value="DUF454"/>
    <property type="match status" value="1"/>
</dbReference>
<dbReference type="Proteomes" id="UP000248729">
    <property type="component" value="Unassembled WGS sequence"/>
</dbReference>